<name>A0A401X203_ACEPA</name>
<dbReference type="Proteomes" id="UP000287385">
    <property type="component" value="Unassembled WGS sequence"/>
</dbReference>
<comment type="caution">
    <text evidence="1">The sequence shown here is derived from an EMBL/GenBank/DDBJ whole genome shotgun (WGS) entry which is preliminary data.</text>
</comment>
<gene>
    <name evidence="1" type="ORF">NBRC3278_0787</name>
</gene>
<dbReference type="AlphaFoldDB" id="A0A401X203"/>
<sequence>MKGLLTSEEGGLQFCTGLSVLARLTSEQREISGTILTIRISLIVAQYRGIFNYEKITINHEKTMVYSET</sequence>
<evidence type="ECO:0000313" key="1">
    <source>
        <dbReference type="EMBL" id="GCD61694.1"/>
    </source>
</evidence>
<reference evidence="1 2" key="1">
    <citation type="submission" date="2016-06" db="EMBL/GenBank/DDBJ databases">
        <title>Acetobacter pasteurianus NBRC 3278 whole genome sequencing project.</title>
        <authorList>
            <person name="Matsutani M."/>
            <person name="Shiwa Y."/>
            <person name="Okamoto-Kainuma A."/>
            <person name="Ishikawa M."/>
            <person name="Koizumi Y."/>
            <person name="Yoshikawa H."/>
            <person name="Yakushi T."/>
            <person name="Matsushita K."/>
        </authorList>
    </citation>
    <scope>NUCLEOTIDE SEQUENCE [LARGE SCALE GENOMIC DNA]</scope>
    <source>
        <strain evidence="1 2">NBRC 3278</strain>
    </source>
</reference>
<organism evidence="1 2">
    <name type="scientific">Acetobacter pasteurianus NBRC 3278</name>
    <dbReference type="NCBI Taxonomy" id="1226660"/>
    <lineage>
        <taxon>Bacteria</taxon>
        <taxon>Pseudomonadati</taxon>
        <taxon>Pseudomonadota</taxon>
        <taxon>Alphaproteobacteria</taxon>
        <taxon>Acetobacterales</taxon>
        <taxon>Acetobacteraceae</taxon>
        <taxon>Acetobacter</taxon>
    </lineage>
</organism>
<accession>A0A401X203</accession>
<protein>
    <submittedName>
        <fullName evidence="1">Uncharacterized protein</fullName>
    </submittedName>
</protein>
<proteinExistence type="predicted"/>
<evidence type="ECO:0000313" key="2">
    <source>
        <dbReference type="Proteomes" id="UP000287385"/>
    </source>
</evidence>
<keyword evidence="2" id="KW-1185">Reference proteome</keyword>
<dbReference type="EMBL" id="BDEV01000022">
    <property type="protein sequence ID" value="GCD61694.1"/>
    <property type="molecule type" value="Genomic_DNA"/>
</dbReference>